<evidence type="ECO:0000313" key="7">
    <source>
        <dbReference type="EMBL" id="OZI36560.1"/>
    </source>
</evidence>
<dbReference type="InterPro" id="IPR001123">
    <property type="entry name" value="LeuE-type"/>
</dbReference>
<proteinExistence type="predicted"/>
<keyword evidence="3 6" id="KW-0812">Transmembrane</keyword>
<feature type="transmembrane region" description="Helical" evidence="6">
    <location>
        <begin position="155"/>
        <end position="175"/>
    </location>
</feature>
<name>A0A261SIF2_9BORD</name>
<dbReference type="EMBL" id="NEVL01000003">
    <property type="protein sequence ID" value="OZI36560.1"/>
    <property type="molecule type" value="Genomic_DNA"/>
</dbReference>
<dbReference type="GO" id="GO:0005886">
    <property type="term" value="C:plasma membrane"/>
    <property type="evidence" value="ECO:0007669"/>
    <property type="project" value="UniProtKB-SubCell"/>
</dbReference>
<dbReference type="Pfam" id="PF01810">
    <property type="entry name" value="LysE"/>
    <property type="match status" value="1"/>
</dbReference>
<comment type="subcellular location">
    <subcellularLocation>
        <location evidence="1">Cell membrane</location>
        <topology evidence="1">Multi-pass membrane protein</topology>
    </subcellularLocation>
</comment>
<sequence>MDVSWQQFGVVAGAHFLAMLSPGPDFVLIARSSMLRGWRRTLPLCAGIAAANGLFVALAIGGLAVLREGTWAFQALQWTGCAYLVYLGQLFLRHAGPLRLAPEHTAPAGAAPPVRDAARAFGTGLASGLVNPKNALFYASLFALLAERTPAGVQALYGVWMTALVFVWDALVAAALRHPAMVRRYAARNAAIERVTGVVLLLIGAAAAWLLLRG</sequence>
<dbReference type="AlphaFoldDB" id="A0A261SIF2"/>
<feature type="transmembrane region" description="Helical" evidence="6">
    <location>
        <begin position="12"/>
        <end position="30"/>
    </location>
</feature>
<keyword evidence="2" id="KW-1003">Cell membrane</keyword>
<gene>
    <name evidence="7" type="ORF">CEG14_16405</name>
</gene>
<evidence type="ECO:0000256" key="2">
    <source>
        <dbReference type="ARBA" id="ARBA00022475"/>
    </source>
</evidence>
<dbReference type="GO" id="GO:0015171">
    <property type="term" value="F:amino acid transmembrane transporter activity"/>
    <property type="evidence" value="ECO:0007669"/>
    <property type="project" value="TreeGrafter"/>
</dbReference>
<keyword evidence="5 6" id="KW-0472">Membrane</keyword>
<accession>A0A261SIF2</accession>
<dbReference type="PANTHER" id="PTHR30086:SF17">
    <property type="entry name" value="LYSE FAMILY TRANSLOCATOR"/>
    <property type="match status" value="1"/>
</dbReference>
<dbReference type="OrthoDB" id="581870at2"/>
<dbReference type="PANTHER" id="PTHR30086">
    <property type="entry name" value="ARGININE EXPORTER PROTEIN ARGO"/>
    <property type="match status" value="1"/>
</dbReference>
<evidence type="ECO:0000256" key="5">
    <source>
        <dbReference type="ARBA" id="ARBA00023136"/>
    </source>
</evidence>
<feature type="transmembrane region" description="Helical" evidence="6">
    <location>
        <begin position="42"/>
        <end position="65"/>
    </location>
</feature>
<evidence type="ECO:0000256" key="4">
    <source>
        <dbReference type="ARBA" id="ARBA00022989"/>
    </source>
</evidence>
<feature type="transmembrane region" description="Helical" evidence="6">
    <location>
        <begin position="71"/>
        <end position="92"/>
    </location>
</feature>
<evidence type="ECO:0000256" key="1">
    <source>
        <dbReference type="ARBA" id="ARBA00004651"/>
    </source>
</evidence>
<dbReference type="RefSeq" id="WP_094827364.1">
    <property type="nucleotide sequence ID" value="NZ_NEVL01000003.1"/>
</dbReference>
<evidence type="ECO:0000313" key="8">
    <source>
        <dbReference type="Proteomes" id="UP000217005"/>
    </source>
</evidence>
<feature type="transmembrane region" description="Helical" evidence="6">
    <location>
        <begin position="195"/>
        <end position="212"/>
    </location>
</feature>
<protein>
    <submittedName>
        <fullName evidence="7">Lysine transporter LysE</fullName>
    </submittedName>
</protein>
<organism evidence="7 8">
    <name type="scientific">Bordetella genomosp. 1</name>
    <dbReference type="NCBI Taxonomy" id="1395607"/>
    <lineage>
        <taxon>Bacteria</taxon>
        <taxon>Pseudomonadati</taxon>
        <taxon>Pseudomonadota</taxon>
        <taxon>Betaproteobacteria</taxon>
        <taxon>Burkholderiales</taxon>
        <taxon>Alcaligenaceae</taxon>
        <taxon>Bordetella</taxon>
    </lineage>
</organism>
<comment type="caution">
    <text evidence="7">The sequence shown here is derived from an EMBL/GenBank/DDBJ whole genome shotgun (WGS) entry which is preliminary data.</text>
</comment>
<evidence type="ECO:0000256" key="6">
    <source>
        <dbReference type="SAM" id="Phobius"/>
    </source>
</evidence>
<reference evidence="7 8" key="1">
    <citation type="submission" date="2017-05" db="EMBL/GenBank/DDBJ databases">
        <title>Complete and WGS of Bordetella genogroups.</title>
        <authorList>
            <person name="Spilker T."/>
            <person name="LiPuma J."/>
        </authorList>
    </citation>
    <scope>NUCLEOTIDE SEQUENCE [LARGE SCALE GENOMIC DNA]</scope>
    <source>
        <strain evidence="7 8">AU17610</strain>
    </source>
</reference>
<keyword evidence="4 6" id="KW-1133">Transmembrane helix</keyword>
<dbReference type="Proteomes" id="UP000217005">
    <property type="component" value="Unassembled WGS sequence"/>
</dbReference>
<evidence type="ECO:0000256" key="3">
    <source>
        <dbReference type="ARBA" id="ARBA00022692"/>
    </source>
</evidence>